<accession>A0A2D0L9Q2</accession>
<evidence type="ECO:0000313" key="2">
    <source>
        <dbReference type="Proteomes" id="UP000221101"/>
    </source>
</evidence>
<comment type="caution">
    <text evidence="1">The sequence shown here is derived from an EMBL/GenBank/DDBJ whole genome shotgun (WGS) entry which is preliminary data.</text>
</comment>
<organism evidence="1 2">
    <name type="scientific">Xenorhabdus kozodoii</name>
    <dbReference type="NCBI Taxonomy" id="351676"/>
    <lineage>
        <taxon>Bacteria</taxon>
        <taxon>Pseudomonadati</taxon>
        <taxon>Pseudomonadota</taxon>
        <taxon>Gammaproteobacteria</taxon>
        <taxon>Enterobacterales</taxon>
        <taxon>Morganellaceae</taxon>
        <taxon>Xenorhabdus</taxon>
    </lineage>
</organism>
<dbReference type="EMBL" id="NJCX01000016">
    <property type="protein sequence ID" value="PHM72424.1"/>
    <property type="molecule type" value="Genomic_DNA"/>
</dbReference>
<gene>
    <name evidence="1" type="ORF">Xkoz_02371</name>
</gene>
<reference evidence="1 2" key="1">
    <citation type="journal article" date="2017" name="Nat. Microbiol.">
        <title>Natural product diversity associated with the nematode symbionts Photorhabdus and Xenorhabdus.</title>
        <authorList>
            <person name="Tobias N.J."/>
            <person name="Wolff H."/>
            <person name="Djahanschiri B."/>
            <person name="Grundmann F."/>
            <person name="Kronenwerth M."/>
            <person name="Shi Y.M."/>
            <person name="Simonyi S."/>
            <person name="Grun P."/>
            <person name="Shapiro-Ilan D."/>
            <person name="Pidot S.J."/>
            <person name="Stinear T.P."/>
            <person name="Ebersberger I."/>
            <person name="Bode H.B."/>
        </authorList>
    </citation>
    <scope>NUCLEOTIDE SEQUENCE [LARGE SCALE GENOMIC DNA]</scope>
    <source>
        <strain evidence="1 2">DSM 17907</strain>
    </source>
</reference>
<evidence type="ECO:0000313" key="1">
    <source>
        <dbReference type="EMBL" id="PHM72424.1"/>
    </source>
</evidence>
<sequence length="32" mass="3748">MREINYQMLDNVVRITIDIPSDWAQENRGNGV</sequence>
<dbReference type="Proteomes" id="UP000221101">
    <property type="component" value="Unassembled WGS sequence"/>
</dbReference>
<keyword evidence="2" id="KW-1185">Reference proteome</keyword>
<protein>
    <submittedName>
        <fullName evidence="1">Uncharacterized protein</fullName>
    </submittedName>
</protein>
<name>A0A2D0L9Q2_9GAMM</name>
<proteinExistence type="predicted"/>
<dbReference type="AlphaFoldDB" id="A0A2D0L9Q2"/>